<comment type="caution">
    <text evidence="1">The sequence shown here is derived from an EMBL/GenBank/DDBJ whole genome shotgun (WGS) entry which is preliminary data.</text>
</comment>
<evidence type="ECO:0000313" key="3">
    <source>
        <dbReference type="Proteomes" id="UP000481153"/>
    </source>
</evidence>
<name>A0A6G0X2W3_9STRA</name>
<reference evidence="1 3" key="1">
    <citation type="submission" date="2019-07" db="EMBL/GenBank/DDBJ databases">
        <title>Genomics analysis of Aphanomyces spp. identifies a new class of oomycete effector associated with host adaptation.</title>
        <authorList>
            <person name="Gaulin E."/>
        </authorList>
    </citation>
    <scope>NUCLEOTIDE SEQUENCE [LARGE SCALE GENOMIC DNA]</scope>
    <source>
        <strain evidence="1 3">ATCC 201684</strain>
    </source>
</reference>
<evidence type="ECO:0000313" key="2">
    <source>
        <dbReference type="EMBL" id="KAF0734253.1"/>
    </source>
</evidence>
<dbReference type="EMBL" id="VJMJ01000117">
    <property type="protein sequence ID" value="KAF0734253.1"/>
    <property type="molecule type" value="Genomic_DNA"/>
</dbReference>
<accession>A0A6G0X2W3</accession>
<dbReference type="Proteomes" id="UP000481153">
    <property type="component" value="Unassembled WGS sequence"/>
</dbReference>
<sequence>MADQFCVRSSLSSGVDAALTSTASCGVVFGVDCFERYKATRAFKLGVDATLVMTEPNAGGQSEVSEAMSMEYMHQLFGAVDVVTEMQIEYWSPNWKKVDYLCTIRGERVAVSVTRAMAFQGAPFDAARLLRKKMRGLVVAKTGVSRRQRYSKSVLHIWCQTTEIAMALSECYAQVADELGVTENVILIATVAATEACIFTNDASAIDVTRN</sequence>
<dbReference type="AlphaFoldDB" id="A0A6G0X2W3"/>
<proteinExistence type="predicted"/>
<protein>
    <submittedName>
        <fullName evidence="1">Uncharacterized protein</fullName>
    </submittedName>
</protein>
<keyword evidence="3" id="KW-1185">Reference proteome</keyword>
<dbReference type="EMBL" id="VJMJ01000117">
    <property type="protein sequence ID" value="KAF0734252.1"/>
    <property type="molecule type" value="Genomic_DNA"/>
</dbReference>
<evidence type="ECO:0000313" key="1">
    <source>
        <dbReference type="EMBL" id="KAF0734252.1"/>
    </source>
</evidence>
<organism evidence="1 3">
    <name type="scientific">Aphanomyces euteiches</name>
    <dbReference type="NCBI Taxonomy" id="100861"/>
    <lineage>
        <taxon>Eukaryota</taxon>
        <taxon>Sar</taxon>
        <taxon>Stramenopiles</taxon>
        <taxon>Oomycota</taxon>
        <taxon>Saprolegniomycetes</taxon>
        <taxon>Saprolegniales</taxon>
        <taxon>Verrucalvaceae</taxon>
        <taxon>Aphanomyces</taxon>
    </lineage>
</organism>
<dbReference type="VEuPathDB" id="FungiDB:AeMF1_019919"/>
<gene>
    <name evidence="1" type="ORF">Ae201684_009113</name>
    <name evidence="2" type="ORF">Ae201684_009114</name>
</gene>